<organism evidence="1 2">
    <name type="scientific">Stakelama flava</name>
    <dbReference type="NCBI Taxonomy" id="2860338"/>
    <lineage>
        <taxon>Bacteria</taxon>
        <taxon>Pseudomonadati</taxon>
        <taxon>Pseudomonadota</taxon>
        <taxon>Alphaproteobacteria</taxon>
        <taxon>Sphingomonadales</taxon>
        <taxon>Sphingomonadaceae</taxon>
        <taxon>Stakelama</taxon>
    </lineage>
</organism>
<dbReference type="EMBL" id="JAHWZX010000008">
    <property type="protein sequence ID" value="MBW4331199.1"/>
    <property type="molecule type" value="Genomic_DNA"/>
</dbReference>
<evidence type="ECO:0000313" key="1">
    <source>
        <dbReference type="EMBL" id="MBW4331199.1"/>
    </source>
</evidence>
<dbReference type="Proteomes" id="UP001197214">
    <property type="component" value="Unassembled WGS sequence"/>
</dbReference>
<reference evidence="1 2" key="1">
    <citation type="submission" date="2021-07" db="EMBL/GenBank/DDBJ databases">
        <title>Stakelama flava sp. nov., a novel endophytic bacterium isolated from branch of Kandelia candel.</title>
        <authorList>
            <person name="Tuo L."/>
        </authorList>
    </citation>
    <scope>NUCLEOTIDE SEQUENCE [LARGE SCALE GENOMIC DNA]</scope>
    <source>
        <strain evidence="1 2">CBK3Z-3</strain>
    </source>
</reference>
<sequence length="76" mass="8621">MKAHQLEELLIKTLVRRAGGTQRRWRIVLGPLRVYDPATHPHCNWHVSPSGNSAENDVVETLLDEMRGSHPRVETG</sequence>
<name>A0ABS6XLV4_9SPHN</name>
<proteinExistence type="predicted"/>
<protein>
    <submittedName>
        <fullName evidence="1">Uncharacterized protein</fullName>
    </submittedName>
</protein>
<dbReference type="RefSeq" id="WP_219238313.1">
    <property type="nucleotide sequence ID" value="NZ_JAHWZX010000008.1"/>
</dbReference>
<comment type="caution">
    <text evidence="1">The sequence shown here is derived from an EMBL/GenBank/DDBJ whole genome shotgun (WGS) entry which is preliminary data.</text>
</comment>
<gene>
    <name evidence="1" type="ORF">KY084_09980</name>
</gene>
<accession>A0ABS6XLV4</accession>
<keyword evidence="2" id="KW-1185">Reference proteome</keyword>
<evidence type="ECO:0000313" key="2">
    <source>
        <dbReference type="Proteomes" id="UP001197214"/>
    </source>
</evidence>